<keyword evidence="9" id="KW-1185">Reference proteome</keyword>
<accession>A0ABM5JPV1</accession>
<feature type="domain" description="SAM-dependent MTase RsmB/NOP-type" evidence="7">
    <location>
        <begin position="124"/>
        <end position="428"/>
    </location>
</feature>
<reference evidence="8" key="1">
    <citation type="submission" date="2025-05" db="UniProtKB">
        <authorList>
            <consortium name="EnsemblMetazoa"/>
        </authorList>
    </citation>
    <scope>IDENTIFICATION</scope>
</reference>
<evidence type="ECO:0000256" key="5">
    <source>
        <dbReference type="PROSITE-ProRule" id="PRU01023"/>
    </source>
</evidence>
<dbReference type="PRINTS" id="PR02008">
    <property type="entry name" value="RCMTFAMILY"/>
</dbReference>
<evidence type="ECO:0000256" key="4">
    <source>
        <dbReference type="ARBA" id="ARBA00022884"/>
    </source>
</evidence>
<dbReference type="RefSeq" id="XP_050499966.1">
    <property type="nucleotide sequence ID" value="XM_050644009.1"/>
</dbReference>
<keyword evidence="4 5" id="KW-0694">RNA-binding</keyword>
<evidence type="ECO:0000256" key="1">
    <source>
        <dbReference type="ARBA" id="ARBA00022603"/>
    </source>
</evidence>
<dbReference type="Gene3D" id="3.30.70.1170">
    <property type="entry name" value="Sun protein, domain 3"/>
    <property type="match status" value="1"/>
</dbReference>
<protein>
    <recommendedName>
        <fullName evidence="7">SAM-dependent MTase RsmB/NOP-type domain-containing protein</fullName>
    </recommendedName>
</protein>
<keyword evidence="3 5" id="KW-0949">S-adenosyl-L-methionine</keyword>
<dbReference type="PROSITE" id="PS51686">
    <property type="entry name" value="SAM_MT_RSMB_NOP"/>
    <property type="match status" value="1"/>
</dbReference>
<dbReference type="EnsemblMetazoa" id="XM_050644009.1">
    <property type="protein sequence ID" value="XP_050499966.1"/>
    <property type="gene ID" value="LOC126880239"/>
</dbReference>
<feature type="binding site" evidence="5">
    <location>
        <position position="289"/>
    </location>
    <ligand>
        <name>S-adenosyl-L-methionine</name>
        <dbReference type="ChEBI" id="CHEBI:59789"/>
    </ligand>
</feature>
<organism evidence="8 9">
    <name type="scientific">Diabrotica virgifera virgifera</name>
    <name type="common">western corn rootworm</name>
    <dbReference type="NCBI Taxonomy" id="50390"/>
    <lineage>
        <taxon>Eukaryota</taxon>
        <taxon>Metazoa</taxon>
        <taxon>Ecdysozoa</taxon>
        <taxon>Arthropoda</taxon>
        <taxon>Hexapoda</taxon>
        <taxon>Insecta</taxon>
        <taxon>Pterygota</taxon>
        <taxon>Neoptera</taxon>
        <taxon>Endopterygota</taxon>
        <taxon>Coleoptera</taxon>
        <taxon>Polyphaga</taxon>
        <taxon>Cucujiformia</taxon>
        <taxon>Chrysomeloidea</taxon>
        <taxon>Chrysomelidae</taxon>
        <taxon>Galerucinae</taxon>
        <taxon>Diabroticina</taxon>
        <taxon>Diabroticites</taxon>
        <taxon>Diabrotica</taxon>
    </lineage>
</organism>
<evidence type="ECO:0000256" key="6">
    <source>
        <dbReference type="SAM" id="MobiDB-lite"/>
    </source>
</evidence>
<dbReference type="InterPro" id="IPR049561">
    <property type="entry name" value="NSUN5_7_fdxn-like"/>
</dbReference>
<comment type="caution">
    <text evidence="5">Lacks conserved residue(s) required for the propagation of feature annotation.</text>
</comment>
<evidence type="ECO:0000313" key="8">
    <source>
        <dbReference type="EnsemblMetazoa" id="XP_050499966.1"/>
    </source>
</evidence>
<dbReference type="Gene3D" id="3.40.50.150">
    <property type="entry name" value="Vaccinia Virus protein VP39"/>
    <property type="match status" value="1"/>
</dbReference>
<evidence type="ECO:0000259" key="7">
    <source>
        <dbReference type="PROSITE" id="PS51686"/>
    </source>
</evidence>
<comment type="similarity">
    <text evidence="5">Belongs to the class I-like SAM-binding methyltransferase superfamily. RsmB/NOP family.</text>
</comment>
<dbReference type="InterPro" id="IPR049560">
    <property type="entry name" value="MeTrfase_RsmB-F_NOP2_cat"/>
</dbReference>
<dbReference type="Pfam" id="PF01189">
    <property type="entry name" value="Methyltr_RsmB-F"/>
    <property type="match status" value="1"/>
</dbReference>
<feature type="active site" description="Nucleophile" evidence="5">
    <location>
        <position position="358"/>
    </location>
</feature>
<evidence type="ECO:0000256" key="2">
    <source>
        <dbReference type="ARBA" id="ARBA00022679"/>
    </source>
</evidence>
<name>A0ABM5JPV1_DIAVI</name>
<sequence>MKIHSVKVPRLYKVAAEVAKEVGEGIGSIKTLVYEKKKKHPNIKAIYALVSTLFQKLREIETLLKRSQLLIKETKFNPWLAKVLIVELLWGKTYLPGQSKPENTIRAYEQIFKAHLSDSTVTEIEHKDKGNKPRYVRINTLFSNLDEAVESFREDGWVLNRFLNKNDYNGFLEIISSLKEGEFMIDIHVPNLLVFPPKTEFYRHPAYKNGSIILQDKASCLPVHVLNPPPGSTVLDMCAAPGMKTTHLAAVLNNQGTVYATERNPRRFEVLNNIVDASGATCIKTFNKDVLDCTKADFPDVEYILVDPSCSGTGMTDRAQENEITPSRLASLTGFQVKILRHALTKFPSAKRVVYSTCSIMAEENEDVVRQVLETNYNFKLISASQFVGETWHSFGSSDYGDIGKFCLYAKPDSDYTNGFFVAIFERLQEAEENQFFNTRIFNFKKHVQENEKWKLKKQKKYNQNLTNIEFGENHAHQTGNRKENKKMQNVHINKDGKQNDKCSNNSKKHNQNEVIPKYKQNKTKNYTDDASTELEKYENINILEKEENLKIKRKVAKADHDNLESKQLKKSKNKKTKSFDLQIDCERLENRTPECIGKTSIISNNKKSKKFKQVDIGLGSDIIASKHVGVTNESKINTKKIKRQNIAETIDVDKETEIISKKRKKKSKKVFVN</sequence>
<feature type="binding site" evidence="5">
    <location>
        <position position="262"/>
    </location>
    <ligand>
        <name>S-adenosyl-L-methionine</name>
        <dbReference type="ChEBI" id="CHEBI:59789"/>
    </ligand>
</feature>
<evidence type="ECO:0000256" key="3">
    <source>
        <dbReference type="ARBA" id="ARBA00022691"/>
    </source>
</evidence>
<dbReference type="SUPFAM" id="SSF53335">
    <property type="entry name" value="S-adenosyl-L-methionine-dependent methyltransferases"/>
    <property type="match status" value="1"/>
</dbReference>
<dbReference type="InterPro" id="IPR048889">
    <property type="entry name" value="NSUN5_RCM1_N"/>
</dbReference>
<dbReference type="Pfam" id="PF21153">
    <property type="entry name" value="NSUN5_N"/>
    <property type="match status" value="1"/>
</dbReference>
<dbReference type="InterPro" id="IPR001678">
    <property type="entry name" value="MeTrfase_RsmB-F_NOP2_dom"/>
</dbReference>
<evidence type="ECO:0000313" key="9">
    <source>
        <dbReference type="Proteomes" id="UP001652700"/>
    </source>
</evidence>
<dbReference type="PANTHER" id="PTHR22807">
    <property type="entry name" value="NOP2 YEAST -RELATED NOL1/NOP2/FMU SUN DOMAIN-CONTAINING"/>
    <property type="match status" value="1"/>
</dbReference>
<feature type="region of interest" description="Disordered" evidence="6">
    <location>
        <begin position="495"/>
        <end position="514"/>
    </location>
</feature>
<dbReference type="InterPro" id="IPR029063">
    <property type="entry name" value="SAM-dependent_MTases_sf"/>
</dbReference>
<dbReference type="PANTHER" id="PTHR22807:SF4">
    <property type="entry name" value="28S RRNA (CYTOSINE-C(5))-METHYLTRANSFERASE"/>
    <property type="match status" value="1"/>
</dbReference>
<dbReference type="Proteomes" id="UP001652700">
    <property type="component" value="Unplaced"/>
</dbReference>
<dbReference type="InterPro" id="IPR023267">
    <property type="entry name" value="RCMT"/>
</dbReference>
<keyword evidence="2 5" id="KW-0808">Transferase</keyword>
<feature type="binding site" evidence="5">
    <location>
        <position position="307"/>
    </location>
    <ligand>
        <name>S-adenosyl-L-methionine</name>
        <dbReference type="ChEBI" id="CHEBI:59789"/>
    </ligand>
</feature>
<dbReference type="Pfam" id="PF21148">
    <property type="entry name" value="NSUN5_fdxn-like"/>
    <property type="match status" value="1"/>
</dbReference>
<dbReference type="GeneID" id="126880239"/>
<proteinExistence type="inferred from homology"/>
<keyword evidence="1 5" id="KW-0489">Methyltransferase</keyword>